<gene>
    <name evidence="9" type="ORF">GCM10009798_32240</name>
</gene>
<accession>A0ABP5CUS2</accession>
<keyword evidence="6 7" id="KW-0472">Membrane</keyword>
<dbReference type="Proteomes" id="UP001500571">
    <property type="component" value="Unassembled WGS sequence"/>
</dbReference>
<evidence type="ECO:0000256" key="7">
    <source>
        <dbReference type="SAM" id="Phobius"/>
    </source>
</evidence>
<feature type="transmembrane region" description="Helical" evidence="7">
    <location>
        <begin position="111"/>
        <end position="130"/>
    </location>
</feature>
<evidence type="ECO:0000259" key="8">
    <source>
        <dbReference type="Pfam" id="PF02397"/>
    </source>
</evidence>
<keyword evidence="5 7" id="KW-1133">Transmembrane helix</keyword>
<keyword evidence="3" id="KW-0808">Transferase</keyword>
<evidence type="ECO:0000256" key="5">
    <source>
        <dbReference type="ARBA" id="ARBA00022989"/>
    </source>
</evidence>
<reference evidence="10" key="1">
    <citation type="journal article" date="2019" name="Int. J. Syst. Evol. Microbiol.">
        <title>The Global Catalogue of Microorganisms (GCM) 10K type strain sequencing project: providing services to taxonomists for standard genome sequencing and annotation.</title>
        <authorList>
            <consortium name="The Broad Institute Genomics Platform"/>
            <consortium name="The Broad Institute Genome Sequencing Center for Infectious Disease"/>
            <person name="Wu L."/>
            <person name="Ma J."/>
        </authorList>
    </citation>
    <scope>NUCLEOTIDE SEQUENCE [LARGE SCALE GENOMIC DNA]</scope>
    <source>
        <strain evidence="10">JCM 15309</strain>
    </source>
</reference>
<feature type="domain" description="Bacterial sugar transferase" evidence="8">
    <location>
        <begin position="263"/>
        <end position="446"/>
    </location>
</feature>
<name>A0ABP5CUS2_9ACTN</name>
<keyword evidence="10" id="KW-1185">Reference proteome</keyword>
<comment type="caution">
    <text evidence="9">The sequence shown here is derived from an EMBL/GenBank/DDBJ whole genome shotgun (WGS) entry which is preliminary data.</text>
</comment>
<organism evidence="9 10">
    <name type="scientific">Nocardioides panacihumi</name>
    <dbReference type="NCBI Taxonomy" id="400774"/>
    <lineage>
        <taxon>Bacteria</taxon>
        <taxon>Bacillati</taxon>
        <taxon>Actinomycetota</taxon>
        <taxon>Actinomycetes</taxon>
        <taxon>Propionibacteriales</taxon>
        <taxon>Nocardioidaceae</taxon>
        <taxon>Nocardioides</taxon>
    </lineage>
</organism>
<keyword evidence="4 7" id="KW-0812">Transmembrane</keyword>
<evidence type="ECO:0000256" key="2">
    <source>
        <dbReference type="ARBA" id="ARBA00006464"/>
    </source>
</evidence>
<feature type="transmembrane region" description="Helical" evidence="7">
    <location>
        <begin position="54"/>
        <end position="74"/>
    </location>
</feature>
<dbReference type="NCBIfam" id="TIGR03025">
    <property type="entry name" value="EPS_sugtrans"/>
    <property type="match status" value="1"/>
</dbReference>
<comment type="similarity">
    <text evidence="2">Belongs to the bacterial sugar transferase family.</text>
</comment>
<evidence type="ECO:0000313" key="10">
    <source>
        <dbReference type="Proteomes" id="UP001500571"/>
    </source>
</evidence>
<dbReference type="PANTHER" id="PTHR30576:SF10">
    <property type="entry name" value="SLL5057 PROTEIN"/>
    <property type="match status" value="1"/>
</dbReference>
<protein>
    <recommendedName>
        <fullName evidence="8">Bacterial sugar transferase domain-containing protein</fullName>
    </recommendedName>
</protein>
<comment type="subcellular location">
    <subcellularLocation>
        <location evidence="1">Membrane</location>
        <topology evidence="1">Multi-pass membrane protein</topology>
    </subcellularLocation>
</comment>
<proteinExistence type="inferred from homology"/>
<evidence type="ECO:0000256" key="4">
    <source>
        <dbReference type="ARBA" id="ARBA00022692"/>
    </source>
</evidence>
<dbReference type="InterPro" id="IPR003362">
    <property type="entry name" value="Bact_transf"/>
</dbReference>
<dbReference type="InterPro" id="IPR017475">
    <property type="entry name" value="EPS_sugar_tfrase"/>
</dbReference>
<dbReference type="Pfam" id="PF02397">
    <property type="entry name" value="Bac_transf"/>
    <property type="match status" value="1"/>
</dbReference>
<dbReference type="RefSeq" id="WP_344046522.1">
    <property type="nucleotide sequence ID" value="NZ_BAAAPB010000004.1"/>
</dbReference>
<evidence type="ECO:0000313" key="9">
    <source>
        <dbReference type="EMBL" id="GAA1969190.1"/>
    </source>
</evidence>
<feature type="transmembrane region" description="Helical" evidence="7">
    <location>
        <begin position="26"/>
        <end position="48"/>
    </location>
</feature>
<evidence type="ECO:0000256" key="1">
    <source>
        <dbReference type="ARBA" id="ARBA00004141"/>
    </source>
</evidence>
<evidence type="ECO:0000256" key="6">
    <source>
        <dbReference type="ARBA" id="ARBA00023136"/>
    </source>
</evidence>
<feature type="transmembrane region" description="Helical" evidence="7">
    <location>
        <begin position="267"/>
        <end position="287"/>
    </location>
</feature>
<dbReference type="PANTHER" id="PTHR30576">
    <property type="entry name" value="COLANIC BIOSYNTHESIS UDP-GLUCOSE LIPID CARRIER TRANSFERASE"/>
    <property type="match status" value="1"/>
</dbReference>
<feature type="transmembrane region" description="Helical" evidence="7">
    <location>
        <begin position="86"/>
        <end position="105"/>
    </location>
</feature>
<evidence type="ECO:0000256" key="3">
    <source>
        <dbReference type="ARBA" id="ARBA00022679"/>
    </source>
</evidence>
<sequence>MVTVPTALSSTRSVARPRRIARTRHAAALLPLAGATAAAGIAVLALSLGWLTGTVLGAIVAWPLLLVTLTGKAPAAGPLGRHHRHALTRAFVVVAVAHWVTGPWVEVDATALLVTVAALAAITLVGTALTEMAGRRAGVRPRALVVGDLPDLRVVMSHVAVTAGREVDVIGGCTPDELAMTVDQVRPEVVVAIPSTQLSGRALQRLAWQLERGPDGRELPLLLMSGLEDVSTRRAKTLNLGGLGVTQVVTARQTGPSGAAKIVWERAAAAFALAFLAPLLMGLAMLIRLDSPGPALFRQTRVGRDGRHFTMLKLRTMRTDAEAVRDELASEVDQVLFKVRQDPRVTRIGRLLRRYSLDELPQLLNVVRGDMSLVGPRPALPAEVAAYEHDPLRRLAVRPGLTGLWQVSGRSDLSWRESVRLDLDYVDNWSLPRDLSIVGRTLQAVLGHRGAY</sequence>
<dbReference type="EMBL" id="BAAAPB010000004">
    <property type="protein sequence ID" value="GAA1969190.1"/>
    <property type="molecule type" value="Genomic_DNA"/>
</dbReference>